<dbReference type="EMBL" id="CAJFDH010000002">
    <property type="protein sequence ID" value="CAD5209480.1"/>
    <property type="molecule type" value="Genomic_DNA"/>
</dbReference>
<name>A0A811K2B9_9BILA</name>
<evidence type="ECO:0000313" key="2">
    <source>
        <dbReference type="EMBL" id="CAD5209480.1"/>
    </source>
</evidence>
<dbReference type="EMBL" id="CAJFCW020000002">
    <property type="protein sequence ID" value="CAG9089428.1"/>
    <property type="molecule type" value="Genomic_DNA"/>
</dbReference>
<comment type="caution">
    <text evidence="2">The sequence shown here is derived from an EMBL/GenBank/DDBJ whole genome shotgun (WGS) entry which is preliminary data.</text>
</comment>
<evidence type="ECO:0000313" key="3">
    <source>
        <dbReference type="Proteomes" id="UP000614601"/>
    </source>
</evidence>
<keyword evidence="1" id="KW-1133">Transmembrane helix</keyword>
<feature type="transmembrane region" description="Helical" evidence="1">
    <location>
        <begin position="71"/>
        <end position="95"/>
    </location>
</feature>
<proteinExistence type="predicted"/>
<dbReference type="AlphaFoldDB" id="A0A811K2B9"/>
<dbReference type="Proteomes" id="UP000783686">
    <property type="component" value="Unassembled WGS sequence"/>
</dbReference>
<sequence>MRIKFFTSSMTFTVPLQLISISFTTTGYTLLKTTLAVSYQQVRFASLSKQFELSQHIKLIQDFSTCFKTTLCIFLLAVVLLTSTQLIIEFGTFAYQFVFQLYLFVVSLIYLVNTSSVILFHKHLNPFKAKQKKGVKVMFNNKIMVENTVENNFNVLEQMWSGQTVQFTNDEVERQSVFAWVAHWLRFGKT</sequence>
<gene>
    <name evidence="2" type="ORF">BOKJ2_LOCUS2704</name>
</gene>
<dbReference type="OrthoDB" id="10626284at2759"/>
<accession>A0A811K2B9</accession>
<dbReference type="Proteomes" id="UP000614601">
    <property type="component" value="Unassembled WGS sequence"/>
</dbReference>
<organism evidence="2 3">
    <name type="scientific">Bursaphelenchus okinawaensis</name>
    <dbReference type="NCBI Taxonomy" id="465554"/>
    <lineage>
        <taxon>Eukaryota</taxon>
        <taxon>Metazoa</taxon>
        <taxon>Ecdysozoa</taxon>
        <taxon>Nematoda</taxon>
        <taxon>Chromadorea</taxon>
        <taxon>Rhabditida</taxon>
        <taxon>Tylenchina</taxon>
        <taxon>Tylenchomorpha</taxon>
        <taxon>Aphelenchoidea</taxon>
        <taxon>Aphelenchoididae</taxon>
        <taxon>Bursaphelenchus</taxon>
    </lineage>
</organism>
<protein>
    <submittedName>
        <fullName evidence="2">Uncharacterized protein</fullName>
    </submittedName>
</protein>
<feature type="transmembrane region" description="Helical" evidence="1">
    <location>
        <begin position="101"/>
        <end position="120"/>
    </location>
</feature>
<keyword evidence="3" id="KW-1185">Reference proteome</keyword>
<keyword evidence="1" id="KW-0812">Transmembrane</keyword>
<keyword evidence="1" id="KW-0472">Membrane</keyword>
<reference evidence="2" key="1">
    <citation type="submission" date="2020-09" db="EMBL/GenBank/DDBJ databases">
        <authorList>
            <person name="Kikuchi T."/>
        </authorList>
    </citation>
    <scope>NUCLEOTIDE SEQUENCE</scope>
    <source>
        <strain evidence="2">SH1</strain>
    </source>
</reference>
<evidence type="ECO:0000256" key="1">
    <source>
        <dbReference type="SAM" id="Phobius"/>
    </source>
</evidence>